<reference evidence="3 4" key="1">
    <citation type="submission" date="2017-04" db="EMBL/GenBank/DDBJ databases">
        <title>Draft genome sequence of Zooshikella ganghwensis VG4 isolated from Red Sea sediments.</title>
        <authorList>
            <person name="Rehman Z."/>
            <person name="Alam I."/>
            <person name="Kamau A."/>
            <person name="Bajic V."/>
            <person name="Leiknes T."/>
        </authorList>
    </citation>
    <scope>NUCLEOTIDE SEQUENCE [LARGE SCALE GENOMIC DNA]</scope>
    <source>
        <strain evidence="3 4">VG4</strain>
    </source>
</reference>
<organism evidence="3 4">
    <name type="scientific">Zooshikella ganghwensis</name>
    <dbReference type="NCBI Taxonomy" id="202772"/>
    <lineage>
        <taxon>Bacteria</taxon>
        <taxon>Pseudomonadati</taxon>
        <taxon>Pseudomonadota</taxon>
        <taxon>Gammaproteobacteria</taxon>
        <taxon>Oceanospirillales</taxon>
        <taxon>Zooshikellaceae</taxon>
        <taxon>Zooshikella</taxon>
    </lineage>
</organism>
<evidence type="ECO:0000256" key="1">
    <source>
        <dbReference type="ARBA" id="ARBA00022737"/>
    </source>
</evidence>
<dbReference type="AlphaFoldDB" id="A0A4P9VLT0"/>
<dbReference type="EMBL" id="NDXW01000001">
    <property type="protein sequence ID" value="RDH43307.1"/>
    <property type="molecule type" value="Genomic_DNA"/>
</dbReference>
<dbReference type="InterPro" id="IPR056823">
    <property type="entry name" value="TEN-like_YD-shell"/>
</dbReference>
<keyword evidence="4" id="KW-1185">Reference proteome</keyword>
<dbReference type="RefSeq" id="WP_094786657.1">
    <property type="nucleotide sequence ID" value="NZ_NDXW01000001.1"/>
</dbReference>
<protein>
    <submittedName>
        <fullName evidence="3">RHS repeat protein</fullName>
    </submittedName>
</protein>
<keyword evidence="1" id="KW-0677">Repeat</keyword>
<dbReference type="Gene3D" id="2.180.10.10">
    <property type="entry name" value="RHS repeat-associated core"/>
    <property type="match status" value="1"/>
</dbReference>
<evidence type="ECO:0000313" key="4">
    <source>
        <dbReference type="Proteomes" id="UP000257039"/>
    </source>
</evidence>
<sequence>MIITNAYNYSDFLSGTVDPRTGIYSFQIILGKIIGSFLEGPELEFSIRYSFLSNEDFGFGKGWLSNLSRYNHRLKTLILGHGKSYHVDTYQVGEELNIRYGNSNEFRAHVKPDGRIVISYKSGIKEYLNCYGFLEKIEQLDGRSLIIEYKMPSDRGKIKSISDNKGQSISFTYMAGEVLVEKNTQKQLAIRISDKQLKSVKLSDEEKFIFQYRKINSYYVLKSIIHPSGATESLTYDLEGLRTPEGCLMSTLPAIINHRIYGSDINEQNKRYEYSRHNYLGFSAGAKYVEGRDNLYERSQDYLYTSYEYTENKKISRTYNRFHLLIQEEVTDYHKNITISNREISYLCDPQVPFSQQPPTYSLPVKDKTTYYNQNGDSFSESYTYEYDDYGNITKSTDPFGRTECIDYYLAEGESGCPPSPTNVPIFIKQRVTYPSNKYLDGSEHVVMNCYTYKAYQRYTNDYSYPLLDTEVVKTINNKIILKRKTDYYTADTINGIHGKIKSETVQVGLRIAKDNYKYTIRNNEITISFIYSINDNKKYQESTVFNLSHGNKVETRDRNGIISQFEYDIFMRPTIERTYVGTSYQSEIVYNYSFEAKEKYIRKTDSVGCIEQYNIDCLGRVICIYKNSIGCRLEKYQSITYDYLGNVSSVTKYDTDINQDEYQYTTQYEYDIWGNQCKKILPSGLIYETVHDKPNKTKTVYLKSLNGNKVKIEECQFNEDNQEITNKSQGKTSYRKYNGTGLLVEESGTYEGIVRYEYDEIGRVVSETIGDNFTVKKCYDTDSLDEYVTELKVNNVLVGSRSYDYLGRVIVESKYGLPETNYNYKDSWLEPISIKYKNKTIQRTLDKSLGKVVHENSNTGDIAIEHQYTLPEGELKSVKNSHSQKNLTYYNNGLLKSIQQDDRCLEYVYSRQGNVLKRTDFFGNTEYRLYNTSGYLSEINTGLQKCYFRYNEFDLPSEELIIVSDGERLNHQLYYDSELRLEKKISLLNNTIICQQAFIYDKYSQLVGKSVINETGDKTFEFYVYDNLGRLTEYSAEGVDAARFRDNNEPIKTQQYTYNELGDIKSTTTTYLKDGVLCKDIQEFKYHEDHQGQITSLQYNNSEIINIEYDLNGNLIRDEKGFQYKYNSLNQVSEVLSASGDKLASYRYDGLGNQITCIEHDKPPHHRYFDQQDLINESQGEYVSYSLNGNNGILFRAIDNEEKKQRIDFLVTNHQYSPIYSIQNKTIRKKSYQPFGSHF</sequence>
<evidence type="ECO:0000313" key="3">
    <source>
        <dbReference type="EMBL" id="RDH43307.1"/>
    </source>
</evidence>
<dbReference type="Proteomes" id="UP000257039">
    <property type="component" value="Unassembled WGS sequence"/>
</dbReference>
<accession>A0A4P9VLT0</accession>
<gene>
    <name evidence="3" type="ORF">B9G39_07550</name>
</gene>
<dbReference type="Pfam" id="PF25023">
    <property type="entry name" value="TEN_YD-shell"/>
    <property type="match status" value="1"/>
</dbReference>
<proteinExistence type="predicted"/>
<name>A0A4P9VLT0_9GAMM</name>
<comment type="caution">
    <text evidence="3">The sequence shown here is derived from an EMBL/GenBank/DDBJ whole genome shotgun (WGS) entry which is preliminary data.</text>
</comment>
<feature type="domain" description="Teneurin-like YD-shell" evidence="2">
    <location>
        <begin position="967"/>
        <end position="1238"/>
    </location>
</feature>
<evidence type="ECO:0000259" key="2">
    <source>
        <dbReference type="Pfam" id="PF25023"/>
    </source>
</evidence>